<keyword evidence="2" id="KW-1185">Reference proteome</keyword>
<accession>A0A9D4RNG3</accession>
<dbReference type="EMBL" id="JAIWYP010000002">
    <property type="protein sequence ID" value="KAH3872792.1"/>
    <property type="molecule type" value="Genomic_DNA"/>
</dbReference>
<protein>
    <submittedName>
        <fullName evidence="1">Uncharacterized protein</fullName>
    </submittedName>
</protein>
<name>A0A9D4RNG3_DREPO</name>
<evidence type="ECO:0000313" key="2">
    <source>
        <dbReference type="Proteomes" id="UP000828390"/>
    </source>
</evidence>
<proteinExistence type="predicted"/>
<dbReference type="AlphaFoldDB" id="A0A9D4RNG3"/>
<reference evidence="1" key="1">
    <citation type="journal article" date="2019" name="bioRxiv">
        <title>The Genome of the Zebra Mussel, Dreissena polymorpha: A Resource for Invasive Species Research.</title>
        <authorList>
            <person name="McCartney M.A."/>
            <person name="Auch B."/>
            <person name="Kono T."/>
            <person name="Mallez S."/>
            <person name="Zhang Y."/>
            <person name="Obille A."/>
            <person name="Becker A."/>
            <person name="Abrahante J.E."/>
            <person name="Garbe J."/>
            <person name="Badalamenti J.P."/>
            <person name="Herman A."/>
            <person name="Mangelson H."/>
            <person name="Liachko I."/>
            <person name="Sullivan S."/>
            <person name="Sone E.D."/>
            <person name="Koren S."/>
            <person name="Silverstein K.A.T."/>
            <person name="Beckman K.B."/>
            <person name="Gohl D.M."/>
        </authorList>
    </citation>
    <scope>NUCLEOTIDE SEQUENCE</scope>
    <source>
        <strain evidence="1">Duluth1</strain>
        <tissue evidence="1">Whole animal</tissue>
    </source>
</reference>
<comment type="caution">
    <text evidence="1">The sequence shown here is derived from an EMBL/GenBank/DDBJ whole genome shotgun (WGS) entry which is preliminary data.</text>
</comment>
<dbReference type="Proteomes" id="UP000828390">
    <property type="component" value="Unassembled WGS sequence"/>
</dbReference>
<sequence>MQQPKSIGEAIENIKIFNHIQFACAPIQMGEQEDLRWVHAVGEEPIPEVVVGRRLKSLARWFVNCRVLWKCCPALVPSSPPTKTRDAMTSVRPRIPIKEAPGTGGTTTNAGKGIPRVRVAAVHVGIGTNMPTKEIRPKCLRWECRGELAKQRVP</sequence>
<organism evidence="1 2">
    <name type="scientific">Dreissena polymorpha</name>
    <name type="common">Zebra mussel</name>
    <name type="synonym">Mytilus polymorpha</name>
    <dbReference type="NCBI Taxonomy" id="45954"/>
    <lineage>
        <taxon>Eukaryota</taxon>
        <taxon>Metazoa</taxon>
        <taxon>Spiralia</taxon>
        <taxon>Lophotrochozoa</taxon>
        <taxon>Mollusca</taxon>
        <taxon>Bivalvia</taxon>
        <taxon>Autobranchia</taxon>
        <taxon>Heteroconchia</taxon>
        <taxon>Euheterodonta</taxon>
        <taxon>Imparidentia</taxon>
        <taxon>Neoheterodontei</taxon>
        <taxon>Myida</taxon>
        <taxon>Dreissenoidea</taxon>
        <taxon>Dreissenidae</taxon>
        <taxon>Dreissena</taxon>
    </lineage>
</organism>
<evidence type="ECO:0000313" key="1">
    <source>
        <dbReference type="EMBL" id="KAH3872792.1"/>
    </source>
</evidence>
<reference evidence="1" key="2">
    <citation type="submission" date="2020-11" db="EMBL/GenBank/DDBJ databases">
        <authorList>
            <person name="McCartney M.A."/>
            <person name="Auch B."/>
            <person name="Kono T."/>
            <person name="Mallez S."/>
            <person name="Becker A."/>
            <person name="Gohl D.M."/>
            <person name="Silverstein K.A.T."/>
            <person name="Koren S."/>
            <person name="Bechman K.B."/>
            <person name="Herman A."/>
            <person name="Abrahante J.E."/>
            <person name="Garbe J."/>
        </authorList>
    </citation>
    <scope>NUCLEOTIDE SEQUENCE</scope>
    <source>
        <strain evidence="1">Duluth1</strain>
        <tissue evidence="1">Whole animal</tissue>
    </source>
</reference>
<gene>
    <name evidence="1" type="ORF">DPMN_036015</name>
</gene>